<dbReference type="PATRIC" id="fig|1423730.4.peg.1673"/>
<dbReference type="AlphaFoldDB" id="A0A0R2F3V8"/>
<evidence type="ECO:0008006" key="3">
    <source>
        <dbReference type="Google" id="ProtNLM"/>
    </source>
</evidence>
<evidence type="ECO:0000313" key="1">
    <source>
        <dbReference type="EMBL" id="KRN22958.1"/>
    </source>
</evidence>
<reference evidence="1 2" key="1">
    <citation type="journal article" date="2015" name="Genome Announc.">
        <title>Expanding the biotechnology potential of lactobacilli through comparative genomics of 213 strains and associated genera.</title>
        <authorList>
            <person name="Sun Z."/>
            <person name="Harris H.M."/>
            <person name="McCann A."/>
            <person name="Guo C."/>
            <person name="Argimon S."/>
            <person name="Zhang W."/>
            <person name="Yang X."/>
            <person name="Jeffery I.B."/>
            <person name="Cooney J.C."/>
            <person name="Kagawa T.F."/>
            <person name="Liu W."/>
            <person name="Song Y."/>
            <person name="Salvetti E."/>
            <person name="Wrobel A."/>
            <person name="Rasinkangas P."/>
            <person name="Parkhill J."/>
            <person name="Rea M.C."/>
            <person name="O'Sullivan O."/>
            <person name="Ritari J."/>
            <person name="Douillard F.P."/>
            <person name="Paul Ross R."/>
            <person name="Yang R."/>
            <person name="Briner A.E."/>
            <person name="Felis G.E."/>
            <person name="de Vos W.M."/>
            <person name="Barrangou R."/>
            <person name="Klaenhammer T.R."/>
            <person name="Caufield P.W."/>
            <person name="Cui Y."/>
            <person name="Zhang H."/>
            <person name="O'Toole P.W."/>
        </authorList>
    </citation>
    <scope>NUCLEOTIDE SEQUENCE [LARGE SCALE GENOMIC DNA]</scope>
    <source>
        <strain evidence="1 2">DSM 22697</strain>
    </source>
</reference>
<name>A0A0R2F3V8_9LACO</name>
<dbReference type="EMBL" id="AYZJ01000029">
    <property type="protein sequence ID" value="KRN22958.1"/>
    <property type="molecule type" value="Genomic_DNA"/>
</dbReference>
<dbReference type="STRING" id="1423730.FC75_GL001596"/>
<gene>
    <name evidence="1" type="ORF">FC75_GL001596</name>
</gene>
<evidence type="ECO:0000313" key="2">
    <source>
        <dbReference type="Proteomes" id="UP000050865"/>
    </source>
</evidence>
<comment type="caution">
    <text evidence="1">The sequence shown here is derived from an EMBL/GenBank/DDBJ whole genome shotgun (WGS) entry which is preliminary data.</text>
</comment>
<sequence length="267" mass="28452">MAIWVPGTITSRIQPDLALAIDRGVALDIGEESFEWRVTSNDASLPTDQTNLIVSVAETVDPLLVPHDLTLHTTVKTGVGLGASLAATMLGIELAATIGDQPVPLSKKLSVADFFEPNRAAIEATLYGGCLVFNGPKNVLNFGTELVQGAIYLPDKVVDTPVPPEPTKSAASAQAVMNAMMSADGDWLSRHFPLKEQVTDDYFPHAEMVARAVRAAGGFTTFVSANGPALVCLAETRKADFFPQLKRRLTAGTVAPFHLSRKGVSRI</sequence>
<organism evidence="1 2">
    <name type="scientific">Lacticaseibacillus camelliae DSM 22697 = JCM 13995</name>
    <dbReference type="NCBI Taxonomy" id="1423730"/>
    <lineage>
        <taxon>Bacteria</taxon>
        <taxon>Bacillati</taxon>
        <taxon>Bacillota</taxon>
        <taxon>Bacilli</taxon>
        <taxon>Lactobacillales</taxon>
        <taxon>Lactobacillaceae</taxon>
        <taxon>Lacticaseibacillus</taxon>
    </lineage>
</organism>
<dbReference type="Gene3D" id="3.30.230.10">
    <property type="match status" value="1"/>
</dbReference>
<dbReference type="InterPro" id="IPR014721">
    <property type="entry name" value="Ribsml_uS5_D2-typ_fold_subgr"/>
</dbReference>
<dbReference type="RefSeq" id="WP_056989408.1">
    <property type="nucleotide sequence ID" value="NZ_AYZJ01000029.1"/>
</dbReference>
<accession>A0A0R2F3V8</accession>
<keyword evidence="2" id="KW-1185">Reference proteome</keyword>
<dbReference type="Proteomes" id="UP000050865">
    <property type="component" value="Unassembled WGS sequence"/>
</dbReference>
<protein>
    <recommendedName>
        <fullName evidence="3">Homoserine kinase</fullName>
    </recommendedName>
</protein>
<proteinExistence type="predicted"/>